<dbReference type="Proteomes" id="UP001497522">
    <property type="component" value="Chromosome 5"/>
</dbReference>
<organism evidence="2 3">
    <name type="scientific">Sphagnum jensenii</name>
    <dbReference type="NCBI Taxonomy" id="128206"/>
    <lineage>
        <taxon>Eukaryota</taxon>
        <taxon>Viridiplantae</taxon>
        <taxon>Streptophyta</taxon>
        <taxon>Embryophyta</taxon>
        <taxon>Bryophyta</taxon>
        <taxon>Sphagnophytina</taxon>
        <taxon>Sphagnopsida</taxon>
        <taxon>Sphagnales</taxon>
        <taxon>Sphagnaceae</taxon>
        <taxon>Sphagnum</taxon>
    </lineage>
</organism>
<reference evidence="2" key="1">
    <citation type="submission" date="2024-03" db="EMBL/GenBank/DDBJ databases">
        <authorList>
            <consortium name="ELIXIR-Norway"/>
            <consortium name="Elixir Norway"/>
        </authorList>
    </citation>
    <scope>NUCLEOTIDE SEQUENCE</scope>
</reference>
<keyword evidence="3" id="KW-1185">Reference proteome</keyword>
<name>A0ABP1BN97_9BRYO</name>
<dbReference type="Gene3D" id="2.60.40.2310">
    <property type="match status" value="1"/>
</dbReference>
<accession>A0ABP1BN97</accession>
<dbReference type="Pfam" id="PF17766">
    <property type="entry name" value="fn3_6"/>
    <property type="match status" value="1"/>
</dbReference>
<evidence type="ECO:0000259" key="1">
    <source>
        <dbReference type="Pfam" id="PF17766"/>
    </source>
</evidence>
<dbReference type="InterPro" id="IPR041469">
    <property type="entry name" value="Subtilisin-like_FN3"/>
</dbReference>
<dbReference type="EMBL" id="OZ023706">
    <property type="protein sequence ID" value="CAK9877260.1"/>
    <property type="molecule type" value="Genomic_DNA"/>
</dbReference>
<evidence type="ECO:0000313" key="3">
    <source>
        <dbReference type="Proteomes" id="UP001497522"/>
    </source>
</evidence>
<proteinExistence type="predicted"/>
<feature type="domain" description="Subtilisin-like protease fibronectin type-III" evidence="1">
    <location>
        <begin position="41"/>
        <end position="138"/>
    </location>
</feature>
<gene>
    <name evidence="2" type="ORF">CSSPJE1EN2_LOCUS19302</name>
</gene>
<protein>
    <recommendedName>
        <fullName evidence="1">Subtilisin-like protease fibronectin type-III domain-containing protein</fullName>
    </recommendedName>
</protein>
<sequence>MGFGAGFTDYVNFLCSVPSITPENVTVTGGTCPKTRGLPSDLNAASITVGHLIGSRTVPRKVTNVGISNETYRLTVTAPLGVNVTVAPTTFTIAPGKTKQLLVTLQATETGLSLSNSSFGLLALTGNLGHVVKVPITVGYKSIA</sequence>
<evidence type="ECO:0000313" key="2">
    <source>
        <dbReference type="EMBL" id="CAK9877260.1"/>
    </source>
</evidence>